<dbReference type="InterPro" id="IPR029039">
    <property type="entry name" value="Flavoprotein-like_sf"/>
</dbReference>
<dbReference type="Proteomes" id="UP000077177">
    <property type="component" value="Chromosome"/>
</dbReference>
<dbReference type="PATRIC" id="fig|1492898.3.peg.3145"/>
<gene>
    <name evidence="2" type="ORF">SY85_14520</name>
</gene>
<reference evidence="2 3" key="2">
    <citation type="journal article" date="2016" name="Int. J. Syst. Evol. Microbiol.">
        <title>Flavisolibacter tropicus sp. nov., isolated from tropical soil.</title>
        <authorList>
            <person name="Lee J.J."/>
            <person name="Kang M.S."/>
            <person name="Kim G.S."/>
            <person name="Lee C.S."/>
            <person name="Lim S."/>
            <person name="Lee J."/>
            <person name="Roh S.H."/>
            <person name="Kang H."/>
            <person name="Ha J.M."/>
            <person name="Bae S."/>
            <person name="Jung H.Y."/>
            <person name="Kim M.K."/>
        </authorList>
    </citation>
    <scope>NUCLEOTIDE SEQUENCE [LARGE SCALE GENOMIC DNA]</scope>
    <source>
        <strain evidence="2 3">LCS9</strain>
    </source>
</reference>
<dbReference type="OrthoDB" id="9812295at2"/>
<dbReference type="GO" id="GO:0010181">
    <property type="term" value="F:FMN binding"/>
    <property type="evidence" value="ECO:0007669"/>
    <property type="project" value="TreeGrafter"/>
</dbReference>
<evidence type="ECO:0000313" key="2">
    <source>
        <dbReference type="EMBL" id="ANE51538.1"/>
    </source>
</evidence>
<dbReference type="SUPFAM" id="SSF52218">
    <property type="entry name" value="Flavoproteins"/>
    <property type="match status" value="1"/>
</dbReference>
<dbReference type="EMBL" id="CP011390">
    <property type="protein sequence ID" value="ANE51538.1"/>
    <property type="molecule type" value="Genomic_DNA"/>
</dbReference>
<dbReference type="RefSeq" id="WP_066405637.1">
    <property type="nucleotide sequence ID" value="NZ_CP011390.1"/>
</dbReference>
<sequence>MTIAIISSAVRTGRKSHWVALYFKNYIEQQGLATVDFIDLAEYQFPLFEERLRFMPSPSADVLDFAQRIVLADGVLIVTPEYNGGYPASLKNVVDLLYAEWKRKPIALATVSGGPFGGAQVMTSLVFSLWKIGAWVVPAMFQVAKVQESYDETGTPKDKEGTDKRAKAFLEELRWCIEANNRMQETAAKGS</sequence>
<accession>A0A172TX46</accession>
<dbReference type="GO" id="GO:0005829">
    <property type="term" value="C:cytosol"/>
    <property type="evidence" value="ECO:0007669"/>
    <property type="project" value="TreeGrafter"/>
</dbReference>
<evidence type="ECO:0000259" key="1">
    <source>
        <dbReference type="Pfam" id="PF03358"/>
    </source>
</evidence>
<dbReference type="GO" id="GO:0016491">
    <property type="term" value="F:oxidoreductase activity"/>
    <property type="evidence" value="ECO:0007669"/>
    <property type="project" value="InterPro"/>
</dbReference>
<dbReference type="PANTHER" id="PTHR30543:SF21">
    <property type="entry name" value="NAD(P)H-DEPENDENT FMN REDUCTASE LOT6"/>
    <property type="match status" value="1"/>
</dbReference>
<dbReference type="AlphaFoldDB" id="A0A172TX46"/>
<organism evidence="2 3">
    <name type="scientific">Flavisolibacter tropicus</name>
    <dbReference type="NCBI Taxonomy" id="1492898"/>
    <lineage>
        <taxon>Bacteria</taxon>
        <taxon>Pseudomonadati</taxon>
        <taxon>Bacteroidota</taxon>
        <taxon>Chitinophagia</taxon>
        <taxon>Chitinophagales</taxon>
        <taxon>Chitinophagaceae</taxon>
        <taxon>Flavisolibacter</taxon>
    </lineage>
</organism>
<proteinExistence type="predicted"/>
<dbReference type="InterPro" id="IPR005025">
    <property type="entry name" value="FMN_Rdtase-like_dom"/>
</dbReference>
<protein>
    <submittedName>
        <fullName evidence="2">FMN reductase</fullName>
    </submittedName>
</protein>
<dbReference type="InterPro" id="IPR050712">
    <property type="entry name" value="NAD(P)H-dep_reductase"/>
</dbReference>
<dbReference type="Gene3D" id="3.40.50.360">
    <property type="match status" value="1"/>
</dbReference>
<evidence type="ECO:0000313" key="3">
    <source>
        <dbReference type="Proteomes" id="UP000077177"/>
    </source>
</evidence>
<feature type="domain" description="NADPH-dependent FMN reductase-like" evidence="1">
    <location>
        <begin position="1"/>
        <end position="145"/>
    </location>
</feature>
<dbReference type="PANTHER" id="PTHR30543">
    <property type="entry name" value="CHROMATE REDUCTASE"/>
    <property type="match status" value="1"/>
</dbReference>
<dbReference type="KEGG" id="fla:SY85_14520"/>
<keyword evidence="3" id="KW-1185">Reference proteome</keyword>
<dbReference type="Pfam" id="PF03358">
    <property type="entry name" value="FMN_red"/>
    <property type="match status" value="1"/>
</dbReference>
<name>A0A172TX46_9BACT</name>
<reference evidence="3" key="1">
    <citation type="submission" date="2015-01" db="EMBL/GenBank/DDBJ databases">
        <title>Flavisolibacter sp./LCS9/ whole genome sequencing.</title>
        <authorList>
            <person name="Kim M.K."/>
            <person name="Srinivasan S."/>
            <person name="Lee J.-J."/>
        </authorList>
    </citation>
    <scope>NUCLEOTIDE SEQUENCE [LARGE SCALE GENOMIC DNA]</scope>
    <source>
        <strain evidence="3">LCS9</strain>
    </source>
</reference>